<keyword evidence="1" id="KW-0812">Transmembrane</keyword>
<protein>
    <recommendedName>
        <fullName evidence="3">Rhodanese domain-containing protein</fullName>
    </recommendedName>
</protein>
<accession>A0ABD3H3S4</accession>
<dbReference type="PANTHER" id="PTHR45508">
    <property type="entry name" value="RHODANESE-LIKE DOMAIN-CONTAINING PROTEIN 9, CHLOROPLASTIC"/>
    <property type="match status" value="1"/>
</dbReference>
<feature type="chain" id="PRO_5044821073" description="Rhodanese domain-containing protein" evidence="2">
    <location>
        <begin position="19"/>
        <end position="332"/>
    </location>
</feature>
<keyword evidence="5" id="KW-1185">Reference proteome</keyword>
<dbReference type="Proteomes" id="UP001633002">
    <property type="component" value="Unassembled WGS sequence"/>
</dbReference>
<feature type="domain" description="Rhodanese" evidence="3">
    <location>
        <begin position="206"/>
        <end position="281"/>
    </location>
</feature>
<dbReference type="InterPro" id="IPR036873">
    <property type="entry name" value="Rhodanese-like_dom_sf"/>
</dbReference>
<evidence type="ECO:0000313" key="5">
    <source>
        <dbReference type="Proteomes" id="UP001633002"/>
    </source>
</evidence>
<dbReference type="InterPro" id="IPR044615">
    <property type="entry name" value="STR9"/>
</dbReference>
<evidence type="ECO:0000259" key="3">
    <source>
        <dbReference type="PROSITE" id="PS50206"/>
    </source>
</evidence>
<evidence type="ECO:0000256" key="2">
    <source>
        <dbReference type="SAM" id="SignalP"/>
    </source>
</evidence>
<dbReference type="PANTHER" id="PTHR45508:SF1">
    <property type="entry name" value="RHODANESE-LIKE DOMAIN-CONTAINING PROTEIN 9, CHLOROPLASTIC"/>
    <property type="match status" value="1"/>
</dbReference>
<evidence type="ECO:0000313" key="4">
    <source>
        <dbReference type="EMBL" id="KAL3686053.1"/>
    </source>
</evidence>
<dbReference type="Pfam" id="PF00581">
    <property type="entry name" value="Rhodanese"/>
    <property type="match status" value="1"/>
</dbReference>
<dbReference type="SMART" id="SM00450">
    <property type="entry name" value="RHOD"/>
    <property type="match status" value="1"/>
</dbReference>
<dbReference type="Gene3D" id="3.40.250.10">
    <property type="entry name" value="Rhodanese-like domain"/>
    <property type="match status" value="1"/>
</dbReference>
<feature type="signal peptide" evidence="2">
    <location>
        <begin position="1"/>
        <end position="18"/>
    </location>
</feature>
<feature type="transmembrane region" description="Helical" evidence="1">
    <location>
        <begin position="303"/>
        <end position="322"/>
    </location>
</feature>
<dbReference type="EMBL" id="JBJQOH010000006">
    <property type="protein sequence ID" value="KAL3686053.1"/>
    <property type="molecule type" value="Genomic_DNA"/>
</dbReference>
<dbReference type="PROSITE" id="PS50206">
    <property type="entry name" value="RHODANESE_3"/>
    <property type="match status" value="1"/>
</dbReference>
<gene>
    <name evidence="4" type="ORF">R1sor_004075</name>
</gene>
<evidence type="ECO:0000256" key="1">
    <source>
        <dbReference type="SAM" id="Phobius"/>
    </source>
</evidence>
<sequence>MNLFDLMVFMLLNWNSWSVEDLVTVILQDRPESEDSFWAVIQTICSGDLDERPRRDWWVFPKSECWWENLVKQVPEKTLTVPTAHTSSNGRRSRSDRITIKPYLVGDAAYPLTPHIIKAFNTRRTSTAEKNDFDKALRRCRVRIEHTFGLLKSRVENSRHWMSITQLRSSVGFRRKQIAQSRLPACALITRAEVQFVSVEAKEMVEKDGYKILDISDKTQYERSHIPSSVHVPYFIENTDSDIGTEGLRSGYATEKLEGVGFKNVAYINAGLNKVPPGVFSKEGEKELQDAGKGGLVTIQGPVSRVVGIILILAYLFLQFFPDQATEEFRRR</sequence>
<keyword evidence="2" id="KW-0732">Signal</keyword>
<keyword evidence="1" id="KW-1133">Transmembrane helix</keyword>
<dbReference type="InterPro" id="IPR001763">
    <property type="entry name" value="Rhodanese-like_dom"/>
</dbReference>
<proteinExistence type="predicted"/>
<comment type="caution">
    <text evidence="4">The sequence shown here is derived from an EMBL/GenBank/DDBJ whole genome shotgun (WGS) entry which is preliminary data.</text>
</comment>
<keyword evidence="1" id="KW-0472">Membrane</keyword>
<dbReference type="AlphaFoldDB" id="A0ABD3H3S4"/>
<reference evidence="4 5" key="1">
    <citation type="submission" date="2024-09" db="EMBL/GenBank/DDBJ databases">
        <title>Chromosome-scale assembly of Riccia sorocarpa.</title>
        <authorList>
            <person name="Paukszto L."/>
        </authorList>
    </citation>
    <scope>NUCLEOTIDE SEQUENCE [LARGE SCALE GENOMIC DNA]</scope>
    <source>
        <strain evidence="4">LP-2024</strain>
        <tissue evidence="4">Aerial parts of the thallus</tissue>
    </source>
</reference>
<dbReference type="SUPFAM" id="SSF52821">
    <property type="entry name" value="Rhodanese/Cell cycle control phosphatase"/>
    <property type="match status" value="1"/>
</dbReference>
<name>A0ABD3H3S4_9MARC</name>
<dbReference type="CDD" id="cd00158">
    <property type="entry name" value="RHOD"/>
    <property type="match status" value="1"/>
</dbReference>
<organism evidence="4 5">
    <name type="scientific">Riccia sorocarpa</name>
    <dbReference type="NCBI Taxonomy" id="122646"/>
    <lineage>
        <taxon>Eukaryota</taxon>
        <taxon>Viridiplantae</taxon>
        <taxon>Streptophyta</taxon>
        <taxon>Embryophyta</taxon>
        <taxon>Marchantiophyta</taxon>
        <taxon>Marchantiopsida</taxon>
        <taxon>Marchantiidae</taxon>
        <taxon>Marchantiales</taxon>
        <taxon>Ricciaceae</taxon>
        <taxon>Riccia</taxon>
    </lineage>
</organism>